<dbReference type="PANTHER" id="PTHR15263">
    <property type="entry name" value="I-KAPPA-B-LIKE PROTEIN IKBL"/>
    <property type="match status" value="1"/>
</dbReference>
<protein>
    <recommendedName>
        <fullName evidence="9">J domain-containing protein</fullName>
    </recommendedName>
</protein>
<organism evidence="7 8">
    <name type="scientific">Chaetomium globosum (strain ATCC 6205 / CBS 148.51 / DSM 1962 / NBRC 6347 / NRRL 1970)</name>
    <name type="common">Soil fungus</name>
    <dbReference type="NCBI Taxonomy" id="306901"/>
    <lineage>
        <taxon>Eukaryota</taxon>
        <taxon>Fungi</taxon>
        <taxon>Dikarya</taxon>
        <taxon>Ascomycota</taxon>
        <taxon>Pezizomycotina</taxon>
        <taxon>Sordariomycetes</taxon>
        <taxon>Sordariomycetidae</taxon>
        <taxon>Sordariales</taxon>
        <taxon>Chaetomiaceae</taxon>
        <taxon>Chaetomium</taxon>
    </lineage>
</organism>
<dbReference type="OMA" id="MWEKTHQ"/>
<comment type="subcellular location">
    <subcellularLocation>
        <location evidence="1">Nucleus</location>
    </subcellularLocation>
</comment>
<evidence type="ECO:0000256" key="4">
    <source>
        <dbReference type="ARBA" id="ARBA00023043"/>
    </source>
</evidence>
<evidence type="ECO:0000256" key="5">
    <source>
        <dbReference type="ARBA" id="ARBA00023242"/>
    </source>
</evidence>
<keyword evidence="5" id="KW-0539">Nucleus</keyword>
<dbReference type="Proteomes" id="UP000001056">
    <property type="component" value="Unassembled WGS sequence"/>
</dbReference>
<evidence type="ECO:0000313" key="7">
    <source>
        <dbReference type="EMBL" id="EAQ90978.1"/>
    </source>
</evidence>
<keyword evidence="3" id="KW-0677">Repeat</keyword>
<feature type="compositionally biased region" description="Basic residues" evidence="6">
    <location>
        <begin position="100"/>
        <end position="118"/>
    </location>
</feature>
<evidence type="ECO:0000256" key="6">
    <source>
        <dbReference type="SAM" id="MobiDB-lite"/>
    </source>
</evidence>
<evidence type="ECO:0000256" key="1">
    <source>
        <dbReference type="ARBA" id="ARBA00004123"/>
    </source>
</evidence>
<dbReference type="VEuPathDB" id="FungiDB:CHGG_02913"/>
<evidence type="ECO:0000256" key="3">
    <source>
        <dbReference type="ARBA" id="ARBA00022737"/>
    </source>
</evidence>
<feature type="region of interest" description="Disordered" evidence="6">
    <location>
        <begin position="1"/>
        <end position="147"/>
    </location>
</feature>
<feature type="compositionally biased region" description="Basic and acidic residues" evidence="6">
    <location>
        <begin position="73"/>
        <end position="99"/>
    </location>
</feature>
<sequence>MTPGLSEPREEELPRKEDKMTDNQSETQGHDSGAPRTTRFRFKSKSSRSSRRREGEEDDDGRRRRHRHRSRSRSRDRDGGSDDEPRRSRRRGDPDGDHDRHRRHHRRHHHRRRKHRSKSPSPAQDPNADDPFQPAPLSPTTAFRESLFDAMADDEGAAYWESVYGQPIHIYQHPNTTSTSDNGDGVPRAASLLDRMTDEEYADYVRQKMWEKTHAGLLEARARRQAQRAAAEKEAAEQARVDREMERCLRRGEERRRRKGWRVRWEGYVQRWAEWEGGKGEGEGEGGVFPWPVLEEGGIRDGAGEVRVEEVRAFFVKGIGLDEVGEKEFAARLKEERVRWHPDKVQQRLGGTVDEKVMRDVTAIFQVVDALWNDTRKKSG</sequence>
<evidence type="ECO:0000313" key="8">
    <source>
        <dbReference type="Proteomes" id="UP000001056"/>
    </source>
</evidence>
<evidence type="ECO:0008006" key="9">
    <source>
        <dbReference type="Google" id="ProtNLM"/>
    </source>
</evidence>
<dbReference type="OrthoDB" id="412109at2759"/>
<keyword evidence="8" id="KW-1185">Reference proteome</keyword>
<keyword evidence="4" id="KW-0040">ANK repeat</keyword>
<dbReference type="GO" id="GO:0043124">
    <property type="term" value="P:negative regulation of canonical NF-kappaB signal transduction"/>
    <property type="evidence" value="ECO:0007669"/>
    <property type="project" value="InterPro"/>
</dbReference>
<dbReference type="PANTHER" id="PTHR15263:SF1">
    <property type="entry name" value="NF-KAPPA-B INHIBITOR-LIKE PROTEIN 1"/>
    <property type="match status" value="1"/>
</dbReference>
<dbReference type="EMBL" id="CH408030">
    <property type="protein sequence ID" value="EAQ90978.1"/>
    <property type="molecule type" value="Genomic_DNA"/>
</dbReference>
<dbReference type="InParanoid" id="Q2HA41"/>
<gene>
    <name evidence="7" type="ORF">CHGG_02913</name>
</gene>
<name>Q2HA41_CHAGB</name>
<feature type="compositionally biased region" description="Basic residues" evidence="6">
    <location>
        <begin position="38"/>
        <end position="51"/>
    </location>
</feature>
<accession>Q2HA41</accession>
<dbReference type="RefSeq" id="XP_001229429.1">
    <property type="nucleotide sequence ID" value="XM_001229428.1"/>
</dbReference>
<feature type="compositionally biased region" description="Basic and acidic residues" evidence="6">
    <location>
        <begin position="7"/>
        <end position="21"/>
    </location>
</feature>
<dbReference type="HOGENOM" id="CLU_043194_1_0_1"/>
<feature type="compositionally biased region" description="Basic residues" evidence="6">
    <location>
        <begin position="63"/>
        <end position="72"/>
    </location>
</feature>
<dbReference type="eggNOG" id="ENOG502RZ7A">
    <property type="taxonomic scope" value="Eukaryota"/>
</dbReference>
<dbReference type="STRING" id="306901.Q2HA41"/>
<evidence type="ECO:0000256" key="2">
    <source>
        <dbReference type="ARBA" id="ARBA00022553"/>
    </source>
</evidence>
<dbReference type="GO" id="GO:0005634">
    <property type="term" value="C:nucleus"/>
    <property type="evidence" value="ECO:0007669"/>
    <property type="project" value="UniProtKB-SubCell"/>
</dbReference>
<dbReference type="GeneID" id="4388684"/>
<proteinExistence type="predicted"/>
<reference evidence="8" key="1">
    <citation type="journal article" date="2015" name="Genome Announc.">
        <title>Draft genome sequence of the cellulolytic fungus Chaetomium globosum.</title>
        <authorList>
            <person name="Cuomo C.A."/>
            <person name="Untereiner W.A."/>
            <person name="Ma L.-J."/>
            <person name="Grabherr M."/>
            <person name="Birren B.W."/>
        </authorList>
    </citation>
    <scope>NUCLEOTIDE SEQUENCE [LARGE SCALE GENOMIC DNA]</scope>
    <source>
        <strain evidence="8">ATCC 6205 / CBS 148.51 / DSM 1962 / NBRC 6347 / NRRL 1970</strain>
    </source>
</reference>
<dbReference type="InterPro" id="IPR038753">
    <property type="entry name" value="NFKBIL1"/>
</dbReference>
<keyword evidence="2" id="KW-0597">Phosphoprotein</keyword>
<dbReference type="AlphaFoldDB" id="Q2HA41"/>